<dbReference type="OrthoDB" id="123207at2759"/>
<dbReference type="PANTHER" id="PTHR47272">
    <property type="entry name" value="DDE_TNP_1_7 DOMAIN-CONTAINING PROTEIN"/>
    <property type="match status" value="1"/>
</dbReference>
<protein>
    <submittedName>
        <fullName evidence="3">PiggyBac transposable element-derived protein 2-like</fullName>
    </submittedName>
</protein>
<dbReference type="Pfam" id="PF13843">
    <property type="entry name" value="DDE_Tnp_1_7"/>
    <property type="match status" value="1"/>
</dbReference>
<reference evidence="3" key="1">
    <citation type="submission" date="2025-08" db="UniProtKB">
        <authorList>
            <consortium name="RefSeq"/>
        </authorList>
    </citation>
    <scope>IDENTIFICATION</scope>
    <source>
        <tissue evidence="3">Whole organism</tissue>
    </source>
</reference>
<feature type="domain" description="PiggyBac transposable element-derived protein" evidence="1">
    <location>
        <begin position="3"/>
        <end position="168"/>
    </location>
</feature>
<dbReference type="GeneID" id="127751162"/>
<proteinExistence type="predicted"/>
<dbReference type="KEGG" id="foc:127751162"/>
<dbReference type="Proteomes" id="UP000504606">
    <property type="component" value="Unplaced"/>
</dbReference>
<evidence type="ECO:0000313" key="2">
    <source>
        <dbReference type="Proteomes" id="UP000504606"/>
    </source>
</evidence>
<organism evidence="2 3">
    <name type="scientific">Frankliniella occidentalis</name>
    <name type="common">Western flower thrips</name>
    <name type="synonym">Euthrips occidentalis</name>
    <dbReference type="NCBI Taxonomy" id="133901"/>
    <lineage>
        <taxon>Eukaryota</taxon>
        <taxon>Metazoa</taxon>
        <taxon>Ecdysozoa</taxon>
        <taxon>Arthropoda</taxon>
        <taxon>Hexapoda</taxon>
        <taxon>Insecta</taxon>
        <taxon>Pterygota</taxon>
        <taxon>Neoptera</taxon>
        <taxon>Paraneoptera</taxon>
        <taxon>Thysanoptera</taxon>
        <taxon>Terebrantia</taxon>
        <taxon>Thripoidea</taxon>
        <taxon>Thripidae</taxon>
        <taxon>Frankliniella</taxon>
    </lineage>
</organism>
<dbReference type="AlphaFoldDB" id="A0A9C6X6T0"/>
<sequence>MAVISLCKSIKNASKTHVTFDNFYTGIPLITYLKDYMHLHSVGTIKRNRTMHCPLTDGKEFLKKERGSYESRVSKNAVVVVQWADKPVCLASSFVGVEPVGTIKRYSKDAHGKIDVPCPRAVSVYNETMGGVDLADMYMALYKIPTRAKRYYFPFIGYSLEVALTNSWLQYKRDCNLLQVPKKEVIPNSKKFRLEVSEGLRVLLLKKRGQPSLDSSLSKKMIKRCATTKQCY</sequence>
<accession>A0A9C6X6T0</accession>
<keyword evidence="2" id="KW-1185">Reference proteome</keyword>
<evidence type="ECO:0000259" key="1">
    <source>
        <dbReference type="Pfam" id="PF13843"/>
    </source>
</evidence>
<gene>
    <name evidence="3" type="primary">LOC127751162</name>
</gene>
<name>A0A9C6X6T0_FRAOC</name>
<dbReference type="RefSeq" id="XP_052130234.1">
    <property type="nucleotide sequence ID" value="XM_052274274.1"/>
</dbReference>
<dbReference type="InterPro" id="IPR029526">
    <property type="entry name" value="PGBD"/>
</dbReference>
<evidence type="ECO:0000313" key="3">
    <source>
        <dbReference type="RefSeq" id="XP_052130234.1"/>
    </source>
</evidence>